<dbReference type="SUPFAM" id="SSF48695">
    <property type="entry name" value="Multiheme cytochromes"/>
    <property type="match status" value="1"/>
</dbReference>
<dbReference type="InterPro" id="IPR029467">
    <property type="entry name" value="Cyt_c7-like"/>
</dbReference>
<evidence type="ECO:0000313" key="4">
    <source>
        <dbReference type="Proteomes" id="UP000003688"/>
    </source>
</evidence>
<keyword evidence="4" id="KW-1185">Reference proteome</keyword>
<dbReference type="RefSeq" id="WP_007414108.1">
    <property type="nucleotide sequence ID" value="NZ_ABOX02000007.1"/>
</dbReference>
<evidence type="ECO:0000259" key="2">
    <source>
        <dbReference type="Pfam" id="PF14522"/>
    </source>
</evidence>
<dbReference type="EMBL" id="ABOX02000007">
    <property type="protein sequence ID" value="EEF61951.1"/>
    <property type="molecule type" value="Genomic_DNA"/>
</dbReference>
<dbReference type="PANTHER" id="PTHR39425:SF1">
    <property type="entry name" value="CYTOCHROME C7-LIKE DOMAIN-CONTAINING PROTEIN"/>
    <property type="match status" value="1"/>
</dbReference>
<protein>
    <submittedName>
        <fullName evidence="3">Chaperone protein HtpG</fullName>
    </submittedName>
</protein>
<name>B9XE60_PEDPL</name>
<dbReference type="Pfam" id="PF14522">
    <property type="entry name" value="Cytochrome_C7"/>
    <property type="match status" value="1"/>
</dbReference>
<feature type="transmembrane region" description="Helical" evidence="1">
    <location>
        <begin position="12"/>
        <end position="36"/>
    </location>
</feature>
<dbReference type="PANTHER" id="PTHR39425">
    <property type="entry name" value="LIPOPROTEIN CYTOCHROME C"/>
    <property type="match status" value="1"/>
</dbReference>
<evidence type="ECO:0000313" key="3">
    <source>
        <dbReference type="EMBL" id="EEF61951.1"/>
    </source>
</evidence>
<gene>
    <name evidence="3" type="ORF">Cflav_PD4614</name>
</gene>
<dbReference type="STRING" id="320771.Cflav_PD4614"/>
<dbReference type="OrthoDB" id="9814800at2"/>
<dbReference type="CDD" id="cd08168">
    <property type="entry name" value="Cytochrom_C3"/>
    <property type="match status" value="1"/>
</dbReference>
<proteinExistence type="predicted"/>
<organism evidence="3 4">
    <name type="scientific">Pedosphaera parvula (strain Ellin514)</name>
    <dbReference type="NCBI Taxonomy" id="320771"/>
    <lineage>
        <taxon>Bacteria</taxon>
        <taxon>Pseudomonadati</taxon>
        <taxon>Verrucomicrobiota</taxon>
        <taxon>Pedosphaerae</taxon>
        <taxon>Pedosphaerales</taxon>
        <taxon>Pedosphaeraceae</taxon>
        <taxon>Pedosphaera</taxon>
    </lineage>
</organism>
<reference evidence="3 4" key="1">
    <citation type="journal article" date="2011" name="J. Bacteriol.">
        <title>Genome sequence of 'Pedosphaera parvula' Ellin514, an aerobic Verrucomicrobial isolate from pasture soil.</title>
        <authorList>
            <person name="Kant R."/>
            <person name="van Passel M.W."/>
            <person name="Sangwan P."/>
            <person name="Palva A."/>
            <person name="Lucas S."/>
            <person name="Copeland A."/>
            <person name="Lapidus A."/>
            <person name="Glavina Del Rio T."/>
            <person name="Dalin E."/>
            <person name="Tice H."/>
            <person name="Bruce D."/>
            <person name="Goodwin L."/>
            <person name="Pitluck S."/>
            <person name="Chertkov O."/>
            <person name="Larimer F.W."/>
            <person name="Land M.L."/>
            <person name="Hauser L."/>
            <person name="Brettin T.S."/>
            <person name="Detter J.C."/>
            <person name="Han S."/>
            <person name="de Vos W.M."/>
            <person name="Janssen P.H."/>
            <person name="Smidt H."/>
        </authorList>
    </citation>
    <scope>NUCLEOTIDE SEQUENCE [LARGE SCALE GENOMIC DNA]</scope>
    <source>
        <strain evidence="3 4">Ellin514</strain>
    </source>
</reference>
<accession>B9XE60</accession>
<keyword evidence="1" id="KW-1133">Transmembrane helix</keyword>
<keyword evidence="1" id="KW-0812">Transmembrane</keyword>
<dbReference type="Gene3D" id="3.90.10.10">
    <property type="entry name" value="Cytochrome C3"/>
    <property type="match status" value="2"/>
</dbReference>
<dbReference type="AlphaFoldDB" id="B9XE60"/>
<dbReference type="InterPro" id="IPR036280">
    <property type="entry name" value="Multihaem_cyt_sf"/>
</dbReference>
<sequence length="218" mass="25209" precursor="true">MPQIFHRRSNTLARASILGFAIFLILGGWGLHAVWWSPYMTKVNIPIEQPVPFSHEHHYGGLGIDCRYCHTSVEKSAFAGIPATEICMTCHSQLYTDAPLLAPVRQSLAKDIPMQWNRVHDLPDFVFFNHGIHVNKGIGCSTCHGPVNKMPLTWKANTLYMKWCLECHRDPANYIRPREEVFNMQWQRQPDQRKQGQKLVQEYHVNVKQLTDCSMCHR</sequence>
<dbReference type="Proteomes" id="UP000003688">
    <property type="component" value="Unassembled WGS sequence"/>
</dbReference>
<feature type="domain" description="Cytochrome c7-like" evidence="2">
    <location>
        <begin position="127"/>
        <end position="218"/>
    </location>
</feature>
<evidence type="ECO:0000256" key="1">
    <source>
        <dbReference type="SAM" id="Phobius"/>
    </source>
</evidence>
<keyword evidence="1" id="KW-0472">Membrane</keyword>
<comment type="caution">
    <text evidence="3">The sequence shown here is derived from an EMBL/GenBank/DDBJ whole genome shotgun (WGS) entry which is preliminary data.</text>
</comment>